<accession>A0A9D1MRZ5</accession>
<dbReference type="CDD" id="cd01335">
    <property type="entry name" value="Radical_SAM"/>
    <property type="match status" value="1"/>
</dbReference>
<dbReference type="FunFam" id="3.80.30.20:FF:000001">
    <property type="entry name" value="tRNA-2-methylthio-N(6)-dimethylallyladenosine synthase 2"/>
    <property type="match status" value="1"/>
</dbReference>
<dbReference type="InterPro" id="IPR013848">
    <property type="entry name" value="Methylthiotransferase_N"/>
</dbReference>
<dbReference type="PROSITE" id="PS51449">
    <property type="entry name" value="MTTASE_N"/>
    <property type="match status" value="1"/>
</dbReference>
<gene>
    <name evidence="17" type="primary">miaB</name>
    <name evidence="17" type="ORF">IAC63_01900</name>
</gene>
<evidence type="ECO:0000256" key="5">
    <source>
        <dbReference type="ARBA" id="ARBA00022679"/>
    </source>
</evidence>
<keyword evidence="6" id="KW-0949">S-adenosyl-L-methionine</keyword>
<protein>
    <recommendedName>
        <fullName evidence="12">tRNA-2-methylthio-N(6)-dimethylallyladenosine synthase</fullName>
        <ecNumber evidence="11">2.8.4.3</ecNumber>
    </recommendedName>
    <alternativeName>
        <fullName evidence="14">(Dimethylallyl)adenosine tRNA methylthiotransferase MiaB</fullName>
    </alternativeName>
    <alternativeName>
        <fullName evidence="13">tRNA-i(6)A37 methylthiotransferase</fullName>
    </alternativeName>
</protein>
<dbReference type="SUPFAM" id="SSF102114">
    <property type="entry name" value="Radical SAM enzymes"/>
    <property type="match status" value="1"/>
</dbReference>
<dbReference type="InterPro" id="IPR007197">
    <property type="entry name" value="rSAM"/>
</dbReference>
<evidence type="ECO:0000313" key="18">
    <source>
        <dbReference type="Proteomes" id="UP000824142"/>
    </source>
</evidence>
<dbReference type="SMART" id="SM00729">
    <property type="entry name" value="Elp3"/>
    <property type="match status" value="1"/>
</dbReference>
<keyword evidence="5 17" id="KW-0808">Transferase</keyword>
<dbReference type="PANTHER" id="PTHR43020">
    <property type="entry name" value="CDK5 REGULATORY SUBUNIT-ASSOCIATED PROTEIN 1"/>
    <property type="match status" value="1"/>
</dbReference>
<dbReference type="EC" id="2.8.4.3" evidence="11"/>
<proteinExistence type="predicted"/>
<dbReference type="SFLD" id="SFLDG01061">
    <property type="entry name" value="methylthiotransferase"/>
    <property type="match status" value="1"/>
</dbReference>
<dbReference type="InterPro" id="IPR038135">
    <property type="entry name" value="Methylthiotransferase_N_sf"/>
</dbReference>
<organism evidence="17 18">
    <name type="scientific">Candidatus Enterousia avicola</name>
    <dbReference type="NCBI Taxonomy" id="2840787"/>
    <lineage>
        <taxon>Bacteria</taxon>
        <taxon>Pseudomonadati</taxon>
        <taxon>Pseudomonadota</taxon>
        <taxon>Alphaproteobacteria</taxon>
        <taxon>Candidatus Enterousia</taxon>
    </lineage>
</organism>
<dbReference type="PROSITE" id="PS51918">
    <property type="entry name" value="RADICAL_SAM"/>
    <property type="match status" value="1"/>
</dbReference>
<dbReference type="SFLD" id="SFLDS00029">
    <property type="entry name" value="Radical_SAM"/>
    <property type="match status" value="1"/>
</dbReference>
<dbReference type="GO" id="GO:0046872">
    <property type="term" value="F:metal ion binding"/>
    <property type="evidence" value="ECO:0007669"/>
    <property type="project" value="UniProtKB-KW"/>
</dbReference>
<keyword evidence="8" id="KW-0479">Metal-binding</keyword>
<sequence>MSSFFIHTFGCQMNVYDGQRIAAMLTARGMTQTDNVADADIIILNTCAVRAKATDKVFSALGRIRNEKKPDALFGIVGCVAREAGSDAFRRIPELNFVLGPQSYHKLPEILENPDTKLLNIDLGGLEKFDELPQMGKSPAVAYIPIQEGCNHCCTYCIVPYTRGRELSRPFNDVLKDTAHAADTGAIEICFLGQNVNGYKYTAPDGKTYRLSDLIREAAKLDQVKRIRFTSSYPTEMTDDLIDMFRTEPKLLPFLNMPIQSGSQNVLTRMNRPYSLNLYIDIVDKLKAARPDIQISSDFIVGFPGETDEDFEQTMEIAKRIRYINSYSFKYSPRPHTAAAIMPDQIPEKVKAERLAKLDAYLNELQRDFNESCIGKKFMCLYEGPDKTGKHLVYRTPYMQQCITDAPSDTSFAPEMAQIEITAANKASLRGKILS</sequence>
<dbReference type="PROSITE" id="PS01278">
    <property type="entry name" value="MTTASE_RADICAL"/>
    <property type="match status" value="1"/>
</dbReference>
<feature type="domain" description="MTTase N-terminal" evidence="15">
    <location>
        <begin position="2"/>
        <end position="116"/>
    </location>
</feature>
<dbReference type="InterPro" id="IPR006463">
    <property type="entry name" value="MiaB_methiolase"/>
</dbReference>
<name>A0A9D1MRZ5_9PROT</name>
<evidence type="ECO:0000313" key="17">
    <source>
        <dbReference type="EMBL" id="HIU65372.1"/>
    </source>
</evidence>
<dbReference type="InterPro" id="IPR006638">
    <property type="entry name" value="Elp3/MiaA/NifB-like_rSAM"/>
</dbReference>
<dbReference type="Pfam" id="PF00919">
    <property type="entry name" value="UPF0004"/>
    <property type="match status" value="1"/>
</dbReference>
<evidence type="ECO:0000259" key="15">
    <source>
        <dbReference type="PROSITE" id="PS51449"/>
    </source>
</evidence>
<evidence type="ECO:0000256" key="3">
    <source>
        <dbReference type="ARBA" id="ARBA00022485"/>
    </source>
</evidence>
<reference evidence="17" key="2">
    <citation type="journal article" date="2021" name="PeerJ">
        <title>Extensive microbial diversity within the chicken gut microbiome revealed by metagenomics and culture.</title>
        <authorList>
            <person name="Gilroy R."/>
            <person name="Ravi A."/>
            <person name="Getino M."/>
            <person name="Pursley I."/>
            <person name="Horton D.L."/>
            <person name="Alikhan N.F."/>
            <person name="Baker D."/>
            <person name="Gharbi K."/>
            <person name="Hall N."/>
            <person name="Watson M."/>
            <person name="Adriaenssens E.M."/>
            <person name="Foster-Nyarko E."/>
            <person name="Jarju S."/>
            <person name="Secka A."/>
            <person name="Antonio M."/>
            <person name="Oren A."/>
            <person name="Chaudhuri R.R."/>
            <person name="La Ragione R."/>
            <person name="Hildebrand F."/>
            <person name="Pallen M.J."/>
        </authorList>
    </citation>
    <scope>NUCLEOTIDE SEQUENCE</scope>
    <source>
        <strain evidence="17">CHK136-897</strain>
    </source>
</reference>
<dbReference type="Proteomes" id="UP000824142">
    <property type="component" value="Unassembled WGS sequence"/>
</dbReference>
<evidence type="ECO:0000256" key="10">
    <source>
        <dbReference type="ARBA" id="ARBA00023014"/>
    </source>
</evidence>
<dbReference type="InterPro" id="IPR058240">
    <property type="entry name" value="rSAM_sf"/>
</dbReference>
<evidence type="ECO:0000256" key="6">
    <source>
        <dbReference type="ARBA" id="ARBA00022691"/>
    </source>
</evidence>
<dbReference type="Gene3D" id="3.40.50.12160">
    <property type="entry name" value="Methylthiotransferase, N-terminal domain"/>
    <property type="match status" value="1"/>
</dbReference>
<dbReference type="InterPro" id="IPR005839">
    <property type="entry name" value="Methylthiotransferase"/>
</dbReference>
<reference evidence="17" key="1">
    <citation type="submission" date="2020-10" db="EMBL/GenBank/DDBJ databases">
        <authorList>
            <person name="Gilroy R."/>
        </authorList>
    </citation>
    <scope>NUCLEOTIDE SEQUENCE</scope>
    <source>
        <strain evidence="17">CHK136-897</strain>
    </source>
</reference>
<dbReference type="EMBL" id="DVNO01000014">
    <property type="protein sequence ID" value="HIU65372.1"/>
    <property type="molecule type" value="Genomic_DNA"/>
</dbReference>
<dbReference type="GO" id="GO:0051539">
    <property type="term" value="F:4 iron, 4 sulfur cluster binding"/>
    <property type="evidence" value="ECO:0007669"/>
    <property type="project" value="UniProtKB-KW"/>
</dbReference>
<dbReference type="SFLD" id="SFLDF00273">
    <property type="entry name" value="(dimethylallyl)adenosine_tRNA"/>
    <property type="match status" value="1"/>
</dbReference>
<keyword evidence="7" id="KW-0819">tRNA processing</keyword>
<keyword evidence="9" id="KW-0408">Iron</keyword>
<dbReference type="GO" id="GO:0005829">
    <property type="term" value="C:cytosol"/>
    <property type="evidence" value="ECO:0007669"/>
    <property type="project" value="TreeGrafter"/>
</dbReference>
<dbReference type="Gene3D" id="3.80.30.20">
    <property type="entry name" value="tm_1862 like domain"/>
    <property type="match status" value="1"/>
</dbReference>
<evidence type="ECO:0000256" key="13">
    <source>
        <dbReference type="ARBA" id="ARBA00080698"/>
    </source>
</evidence>
<evidence type="ECO:0000256" key="4">
    <source>
        <dbReference type="ARBA" id="ARBA00022490"/>
    </source>
</evidence>
<feature type="domain" description="Radical SAM core" evidence="16">
    <location>
        <begin position="136"/>
        <end position="368"/>
    </location>
</feature>
<dbReference type="AlphaFoldDB" id="A0A9D1MRZ5"/>
<dbReference type="InterPro" id="IPR023404">
    <property type="entry name" value="rSAM_horseshoe"/>
</dbReference>
<dbReference type="NCBIfam" id="TIGR01574">
    <property type="entry name" value="miaB-methiolase"/>
    <property type="match status" value="1"/>
</dbReference>
<dbReference type="GO" id="GO:0035597">
    <property type="term" value="F:tRNA-2-methylthio-N(6)-dimethylallyladenosine(37) synthase activity"/>
    <property type="evidence" value="ECO:0007669"/>
    <property type="project" value="UniProtKB-EC"/>
</dbReference>
<evidence type="ECO:0000256" key="9">
    <source>
        <dbReference type="ARBA" id="ARBA00023004"/>
    </source>
</evidence>
<evidence type="ECO:0000256" key="14">
    <source>
        <dbReference type="ARBA" id="ARBA00081141"/>
    </source>
</evidence>
<evidence type="ECO:0000256" key="1">
    <source>
        <dbReference type="ARBA" id="ARBA00001966"/>
    </source>
</evidence>
<dbReference type="FunFam" id="3.40.50.12160:FF:000003">
    <property type="entry name" value="CDK5 regulatory subunit-associated protein 1"/>
    <property type="match status" value="1"/>
</dbReference>
<evidence type="ECO:0000256" key="8">
    <source>
        <dbReference type="ARBA" id="ARBA00022723"/>
    </source>
</evidence>
<comment type="caution">
    <text evidence="17">The sequence shown here is derived from an EMBL/GenBank/DDBJ whole genome shotgun (WGS) entry which is preliminary data.</text>
</comment>
<comment type="cofactor">
    <cofactor evidence="1">
        <name>[4Fe-4S] cluster</name>
        <dbReference type="ChEBI" id="CHEBI:49883"/>
    </cofactor>
</comment>
<comment type="function">
    <text evidence="2">Catalyzes the methylthiolation of N6-(dimethylallyl)adenosine (i(6)A), leading to the formation of 2-methylthio-N6-(dimethylallyl)adenosine (ms(2)i(6)A) at position 37 in tRNAs that read codons beginning with uridine.</text>
</comment>
<dbReference type="PANTHER" id="PTHR43020:SF2">
    <property type="entry name" value="MITOCHONDRIAL TRNA METHYLTHIOTRANSFERASE CDK5RAP1"/>
    <property type="match status" value="1"/>
</dbReference>
<dbReference type="Pfam" id="PF04055">
    <property type="entry name" value="Radical_SAM"/>
    <property type="match status" value="1"/>
</dbReference>
<dbReference type="InterPro" id="IPR020612">
    <property type="entry name" value="Methylthiotransferase_CS"/>
</dbReference>
<evidence type="ECO:0000256" key="11">
    <source>
        <dbReference type="ARBA" id="ARBA00033765"/>
    </source>
</evidence>
<keyword evidence="3" id="KW-0004">4Fe-4S</keyword>
<evidence type="ECO:0000256" key="12">
    <source>
        <dbReference type="ARBA" id="ARBA00068570"/>
    </source>
</evidence>
<evidence type="ECO:0000259" key="16">
    <source>
        <dbReference type="PROSITE" id="PS51918"/>
    </source>
</evidence>
<dbReference type="SFLD" id="SFLDG01082">
    <property type="entry name" value="B12-binding_domain_containing"/>
    <property type="match status" value="1"/>
</dbReference>
<evidence type="ECO:0000256" key="7">
    <source>
        <dbReference type="ARBA" id="ARBA00022694"/>
    </source>
</evidence>
<evidence type="ECO:0000256" key="2">
    <source>
        <dbReference type="ARBA" id="ARBA00003234"/>
    </source>
</evidence>
<keyword evidence="10" id="KW-0411">Iron-sulfur</keyword>
<keyword evidence="4" id="KW-0963">Cytoplasm</keyword>
<dbReference type="NCBIfam" id="TIGR00089">
    <property type="entry name" value="MiaB/RimO family radical SAM methylthiotransferase"/>
    <property type="match status" value="1"/>
</dbReference>